<keyword evidence="4" id="KW-0804">Transcription</keyword>
<keyword evidence="7" id="KW-1185">Reference proteome</keyword>
<dbReference type="Gene3D" id="3.40.190.290">
    <property type="match status" value="1"/>
</dbReference>
<dbReference type="InterPro" id="IPR000847">
    <property type="entry name" value="LysR_HTH_N"/>
</dbReference>
<dbReference type="PROSITE" id="PS50931">
    <property type="entry name" value="HTH_LYSR"/>
    <property type="match status" value="1"/>
</dbReference>
<comment type="similarity">
    <text evidence="1">Belongs to the LysR transcriptional regulatory family.</text>
</comment>
<accession>A0ABT2Z5P3</accession>
<dbReference type="PANTHER" id="PTHR30579">
    <property type="entry name" value="TRANSCRIPTIONAL REGULATOR"/>
    <property type="match status" value="1"/>
</dbReference>
<dbReference type="Proteomes" id="UP001652503">
    <property type="component" value="Unassembled WGS sequence"/>
</dbReference>
<evidence type="ECO:0000313" key="6">
    <source>
        <dbReference type="EMBL" id="MCV2866418.1"/>
    </source>
</evidence>
<evidence type="ECO:0000256" key="2">
    <source>
        <dbReference type="ARBA" id="ARBA00023015"/>
    </source>
</evidence>
<dbReference type="Pfam" id="PF00126">
    <property type="entry name" value="HTH_1"/>
    <property type="match status" value="1"/>
</dbReference>
<proteinExistence type="inferred from homology"/>
<organism evidence="6 7">
    <name type="scientific">Albidovulum sediminicola</name>
    <dbReference type="NCBI Taxonomy" id="2984331"/>
    <lineage>
        <taxon>Bacteria</taxon>
        <taxon>Pseudomonadati</taxon>
        <taxon>Pseudomonadota</taxon>
        <taxon>Alphaproteobacteria</taxon>
        <taxon>Rhodobacterales</taxon>
        <taxon>Paracoccaceae</taxon>
        <taxon>Albidovulum</taxon>
    </lineage>
</organism>
<dbReference type="InterPro" id="IPR005119">
    <property type="entry name" value="LysR_subst-bd"/>
</dbReference>
<dbReference type="SUPFAM" id="SSF46785">
    <property type="entry name" value="Winged helix' DNA-binding domain"/>
    <property type="match status" value="1"/>
</dbReference>
<protein>
    <submittedName>
        <fullName evidence="6">LysR family transcriptional regulator</fullName>
    </submittedName>
</protein>
<evidence type="ECO:0000313" key="7">
    <source>
        <dbReference type="Proteomes" id="UP001652503"/>
    </source>
</evidence>
<name>A0ABT2Z5P3_9RHOB</name>
<keyword evidence="2" id="KW-0805">Transcription regulation</keyword>
<keyword evidence="3" id="KW-0238">DNA-binding</keyword>
<dbReference type="RefSeq" id="WP_263722951.1">
    <property type="nucleotide sequence ID" value="NZ_JAOWLA010000018.1"/>
</dbReference>
<dbReference type="InterPro" id="IPR036390">
    <property type="entry name" value="WH_DNA-bd_sf"/>
</dbReference>
<sequence length="284" mass="31061">MDWDDLKYVLALHRAGTLVRAGKLLHVNTSTVGRRILALERSLEAKLFDRIGGGYQSTPAALRVVACAEEMELQANAMHRQIKGLDNRVEGSVRITALDNFLDAIVVPALPEFLRRHPGIEVTLESDLRLFELTEGDADIAVRSVKPVKPELVARSLGSFPTGFYQRRGMNWAGHLPLIGLPDRPEHAAYNDSLVAKVPQGRIVARANTEARITELVKLGLGIGFIDCFVGEPDPSLERIPGFGLALAEVWAIAHVDMRRAPRVLATLDFLKDAAARAAGKTVP</sequence>
<evidence type="ECO:0000256" key="1">
    <source>
        <dbReference type="ARBA" id="ARBA00009437"/>
    </source>
</evidence>
<dbReference type="Gene3D" id="1.10.10.10">
    <property type="entry name" value="Winged helix-like DNA-binding domain superfamily/Winged helix DNA-binding domain"/>
    <property type="match status" value="1"/>
</dbReference>
<dbReference type="EMBL" id="JAOWLA010000018">
    <property type="protein sequence ID" value="MCV2866418.1"/>
    <property type="molecule type" value="Genomic_DNA"/>
</dbReference>
<feature type="domain" description="HTH lysR-type" evidence="5">
    <location>
        <begin position="1"/>
        <end position="58"/>
    </location>
</feature>
<evidence type="ECO:0000259" key="5">
    <source>
        <dbReference type="PROSITE" id="PS50931"/>
    </source>
</evidence>
<evidence type="ECO:0000256" key="4">
    <source>
        <dbReference type="ARBA" id="ARBA00023163"/>
    </source>
</evidence>
<gene>
    <name evidence="6" type="ORF">OE647_17005</name>
</gene>
<dbReference type="InterPro" id="IPR036388">
    <property type="entry name" value="WH-like_DNA-bd_sf"/>
</dbReference>
<reference evidence="6 7" key="1">
    <citation type="submission" date="2022-10" db="EMBL/GenBank/DDBJ databases">
        <title>Defluviimonas sp. nov., isolated from ocean surface water.</title>
        <authorList>
            <person name="He W."/>
            <person name="Wang L."/>
            <person name="Zhang D.-F."/>
        </authorList>
    </citation>
    <scope>NUCLEOTIDE SEQUENCE [LARGE SCALE GENOMIC DNA]</scope>
    <source>
        <strain evidence="6 7">WL0075</strain>
    </source>
</reference>
<dbReference type="Pfam" id="PF03466">
    <property type="entry name" value="LysR_substrate"/>
    <property type="match status" value="1"/>
</dbReference>
<dbReference type="PANTHER" id="PTHR30579:SF3">
    <property type="entry name" value="TRANSCRIPTIONAL REGULATORY PROTEIN"/>
    <property type="match status" value="1"/>
</dbReference>
<evidence type="ECO:0000256" key="3">
    <source>
        <dbReference type="ARBA" id="ARBA00023125"/>
    </source>
</evidence>
<comment type="caution">
    <text evidence="6">The sequence shown here is derived from an EMBL/GenBank/DDBJ whole genome shotgun (WGS) entry which is preliminary data.</text>
</comment>
<dbReference type="SUPFAM" id="SSF53850">
    <property type="entry name" value="Periplasmic binding protein-like II"/>
    <property type="match status" value="1"/>
</dbReference>
<dbReference type="InterPro" id="IPR050176">
    <property type="entry name" value="LTTR"/>
</dbReference>